<dbReference type="Proteomes" id="UP000023152">
    <property type="component" value="Unassembled WGS sequence"/>
</dbReference>
<reference evidence="10 11" key="1">
    <citation type="journal article" date="2013" name="Curr. Biol.">
        <title>The Genome of the Foraminiferan Reticulomyxa filosa.</title>
        <authorList>
            <person name="Glockner G."/>
            <person name="Hulsmann N."/>
            <person name="Schleicher M."/>
            <person name="Noegel A.A."/>
            <person name="Eichinger L."/>
            <person name="Gallinger C."/>
            <person name="Pawlowski J."/>
            <person name="Sierra R."/>
            <person name="Euteneuer U."/>
            <person name="Pillet L."/>
            <person name="Moustafa A."/>
            <person name="Platzer M."/>
            <person name="Groth M."/>
            <person name="Szafranski K."/>
            <person name="Schliwa M."/>
        </authorList>
    </citation>
    <scope>NUCLEOTIDE SEQUENCE [LARGE SCALE GENOMIC DNA]</scope>
</reference>
<gene>
    <name evidence="10" type="ORF">RFI_31396</name>
</gene>
<keyword evidence="5" id="KW-0653">Protein transport</keyword>
<evidence type="ECO:0000313" key="11">
    <source>
        <dbReference type="Proteomes" id="UP000023152"/>
    </source>
</evidence>
<dbReference type="PANTHER" id="PTHR15959">
    <property type="entry name" value="SYNTAXIN-18"/>
    <property type="match status" value="1"/>
</dbReference>
<evidence type="ECO:0000256" key="2">
    <source>
        <dbReference type="ARBA" id="ARBA00009063"/>
    </source>
</evidence>
<evidence type="ECO:0000256" key="5">
    <source>
        <dbReference type="ARBA" id="ARBA00022927"/>
    </source>
</evidence>
<dbReference type="GO" id="GO:0006890">
    <property type="term" value="P:retrograde vesicle-mediated transport, Golgi to endoplasmic reticulum"/>
    <property type="evidence" value="ECO:0007669"/>
    <property type="project" value="TreeGrafter"/>
</dbReference>
<comment type="subcellular location">
    <subcellularLocation>
        <location evidence="1">Membrane</location>
        <topology evidence="1">Single-pass type IV membrane protein</topology>
    </subcellularLocation>
</comment>
<evidence type="ECO:0000256" key="7">
    <source>
        <dbReference type="ARBA" id="ARBA00023054"/>
    </source>
</evidence>
<keyword evidence="6 9" id="KW-1133">Transmembrane helix</keyword>
<evidence type="ECO:0000256" key="9">
    <source>
        <dbReference type="SAM" id="Phobius"/>
    </source>
</evidence>
<keyword evidence="8 9" id="KW-0472">Membrane</keyword>
<dbReference type="GO" id="GO:0005783">
    <property type="term" value="C:endoplasmic reticulum"/>
    <property type="evidence" value="ECO:0007669"/>
    <property type="project" value="TreeGrafter"/>
</dbReference>
<keyword evidence="4 9" id="KW-0812">Transmembrane</keyword>
<dbReference type="EMBL" id="ASPP01027595">
    <property type="protein sequence ID" value="ETO05999.1"/>
    <property type="molecule type" value="Genomic_DNA"/>
</dbReference>
<dbReference type="PANTHER" id="PTHR15959:SF0">
    <property type="entry name" value="SYNTAXIN-18"/>
    <property type="match status" value="1"/>
</dbReference>
<dbReference type="GO" id="GO:0015031">
    <property type="term" value="P:protein transport"/>
    <property type="evidence" value="ECO:0007669"/>
    <property type="project" value="UniProtKB-KW"/>
</dbReference>
<evidence type="ECO:0000256" key="6">
    <source>
        <dbReference type="ARBA" id="ARBA00022989"/>
    </source>
</evidence>
<protein>
    <recommendedName>
        <fullName evidence="12">t-SNARE coiled-coil homology domain-containing protein</fullName>
    </recommendedName>
</protein>
<keyword evidence="7" id="KW-0175">Coiled coil</keyword>
<keyword evidence="11" id="KW-1185">Reference proteome</keyword>
<evidence type="ECO:0000313" key="10">
    <source>
        <dbReference type="EMBL" id="ETO05999.1"/>
    </source>
</evidence>
<organism evidence="10 11">
    <name type="scientific">Reticulomyxa filosa</name>
    <dbReference type="NCBI Taxonomy" id="46433"/>
    <lineage>
        <taxon>Eukaryota</taxon>
        <taxon>Sar</taxon>
        <taxon>Rhizaria</taxon>
        <taxon>Retaria</taxon>
        <taxon>Foraminifera</taxon>
        <taxon>Monothalamids</taxon>
        <taxon>Reticulomyxidae</taxon>
        <taxon>Reticulomyxa</taxon>
    </lineage>
</organism>
<evidence type="ECO:0000256" key="3">
    <source>
        <dbReference type="ARBA" id="ARBA00022448"/>
    </source>
</evidence>
<sequence>MNFFDDTKRLFLRESQQMLQAIESEKDEVLLAEQKTNEICSLLEMFTENITSQDTVIGTIESIVTQSVDDLKTGNKEVKQKKEIEGYYTCCAKGLNFFLYHLFLLCLCTSSIVRFTLNHFFYF</sequence>
<evidence type="ECO:0000256" key="4">
    <source>
        <dbReference type="ARBA" id="ARBA00022692"/>
    </source>
</evidence>
<dbReference type="OrthoDB" id="342981at2759"/>
<evidence type="ECO:0000256" key="8">
    <source>
        <dbReference type="ARBA" id="ARBA00023136"/>
    </source>
</evidence>
<accession>X6LWL1</accession>
<dbReference type="AlphaFoldDB" id="X6LWL1"/>
<comment type="caution">
    <text evidence="10">The sequence shown here is derived from an EMBL/GenBank/DDBJ whole genome shotgun (WGS) entry which is preliminary data.</text>
</comment>
<feature type="transmembrane region" description="Helical" evidence="9">
    <location>
        <begin position="97"/>
        <end position="117"/>
    </location>
</feature>
<evidence type="ECO:0000256" key="1">
    <source>
        <dbReference type="ARBA" id="ARBA00004211"/>
    </source>
</evidence>
<proteinExistence type="inferred from homology"/>
<comment type="similarity">
    <text evidence="2">Belongs to the syntaxin family.</text>
</comment>
<evidence type="ECO:0008006" key="12">
    <source>
        <dbReference type="Google" id="ProtNLM"/>
    </source>
</evidence>
<dbReference type="GO" id="GO:0031201">
    <property type="term" value="C:SNARE complex"/>
    <property type="evidence" value="ECO:0007669"/>
    <property type="project" value="TreeGrafter"/>
</dbReference>
<dbReference type="Gene3D" id="1.20.5.110">
    <property type="match status" value="1"/>
</dbReference>
<keyword evidence="3" id="KW-0813">Transport</keyword>
<name>X6LWL1_RETFI</name>